<dbReference type="SUPFAM" id="SSF53474">
    <property type="entry name" value="alpha/beta-Hydrolases"/>
    <property type="match status" value="1"/>
</dbReference>
<dbReference type="STRING" id="665079.A7EPC0"/>
<dbReference type="RefSeq" id="XP_001591723.1">
    <property type="nucleotide sequence ID" value="XM_001591673.1"/>
</dbReference>
<keyword evidence="5" id="KW-0256">Endoplasmic reticulum</keyword>
<feature type="domain" description="NACHT" evidence="8">
    <location>
        <begin position="477"/>
        <end position="522"/>
    </location>
</feature>
<dbReference type="InterPro" id="IPR007111">
    <property type="entry name" value="NACHT_NTPase"/>
</dbReference>
<dbReference type="InParanoid" id="A7EPC0"/>
<keyword evidence="7" id="KW-0472">Membrane</keyword>
<keyword evidence="6" id="KW-0496">Mitochondrion</keyword>
<keyword evidence="10" id="KW-1185">Reference proteome</keyword>
<dbReference type="Proteomes" id="UP000001312">
    <property type="component" value="Unassembled WGS sequence"/>
</dbReference>
<comment type="subcellular location">
    <subcellularLocation>
        <location evidence="2">Endoplasmic reticulum</location>
    </subcellularLocation>
    <subcellularLocation>
        <location evidence="3">Membrane</location>
    </subcellularLocation>
    <subcellularLocation>
        <location evidence="1">Mitochondrion</location>
    </subcellularLocation>
</comment>
<gene>
    <name evidence="9" type="ORF">SS1G_07169</name>
</gene>
<name>A7EPC0_SCLS1</name>
<protein>
    <recommendedName>
        <fullName evidence="8">NACHT domain-containing protein</fullName>
    </recommendedName>
</protein>
<dbReference type="PROSITE" id="PS50837">
    <property type="entry name" value="NACHT"/>
    <property type="match status" value="1"/>
</dbReference>
<dbReference type="HOGENOM" id="CLU_521909_0_0_1"/>
<dbReference type="GO" id="GO:0016020">
    <property type="term" value="C:membrane"/>
    <property type="evidence" value="ECO:0007669"/>
    <property type="project" value="UniProtKB-SubCell"/>
</dbReference>
<sequence length="522" mass="59704">MLTVHRLRAIPMTTWTKVRKAQEHIDLRLDHVVDDLRRKVLRQRKYISYLHSSNIRIMDVHRIGFTQLSDNNNAKINIIFIHGLRGHPRYTWESGRKVSNTDINSASAASNKSKSRKSLKSFDSFKSLFRSKSYKPSGSSTTSQSLSDIRKVFWLQDYLVEDIHEARVWTYGYNADMIDGLFQANNQNSVLQHSRDLVEKIKGEIENEDSFVFVAHSLGGIIVKDAIHSSQPVHRRTKSVIFLGTPHRGSTYAGWGEIASNLARLALRDSDREILEPLEVNSELLDNIHKGFKTIVCEYGIKIHSFQEAQATSVNDFSSKLDLPQTLETVESIDANHMEMARCSNRAESQYRAILGVLRQNISLRDEHSIENTTTFNSQLREHEIRDLPGIQNDLQGNFTNAGGLQFNAPNFNTKGGSININTHTLQNRCLIDLRTTDPQLDKRRIEETKGGLLDNVYNWILENSDFQQWRCNQDNRLLWIKGDPGKGKTMLLCGIINELQRSDETALAYFFCQGTDHSLRF</sequence>
<dbReference type="PANTHER" id="PTHR48182:SF2">
    <property type="entry name" value="PROTEIN SERAC1"/>
    <property type="match status" value="1"/>
</dbReference>
<evidence type="ECO:0000256" key="4">
    <source>
        <dbReference type="ARBA" id="ARBA00022737"/>
    </source>
</evidence>
<keyword evidence="4" id="KW-0677">Repeat</keyword>
<evidence type="ECO:0000259" key="8">
    <source>
        <dbReference type="PROSITE" id="PS50837"/>
    </source>
</evidence>
<dbReference type="PANTHER" id="PTHR48182">
    <property type="entry name" value="PROTEIN SERAC1"/>
    <property type="match status" value="1"/>
</dbReference>
<evidence type="ECO:0000256" key="3">
    <source>
        <dbReference type="ARBA" id="ARBA00004370"/>
    </source>
</evidence>
<evidence type="ECO:0000313" key="9">
    <source>
        <dbReference type="EMBL" id="EDO04686.1"/>
    </source>
</evidence>
<reference evidence="10" key="1">
    <citation type="journal article" date="2011" name="PLoS Genet.">
        <title>Genomic analysis of the necrotrophic fungal pathogens Sclerotinia sclerotiorum and Botrytis cinerea.</title>
        <authorList>
            <person name="Amselem J."/>
            <person name="Cuomo C.A."/>
            <person name="van Kan J.A."/>
            <person name="Viaud M."/>
            <person name="Benito E.P."/>
            <person name="Couloux A."/>
            <person name="Coutinho P.M."/>
            <person name="de Vries R.P."/>
            <person name="Dyer P.S."/>
            <person name="Fillinger S."/>
            <person name="Fournier E."/>
            <person name="Gout L."/>
            <person name="Hahn M."/>
            <person name="Kohn L."/>
            <person name="Lapalu N."/>
            <person name="Plummer K.M."/>
            <person name="Pradier J.M."/>
            <person name="Quevillon E."/>
            <person name="Sharon A."/>
            <person name="Simon A."/>
            <person name="ten Have A."/>
            <person name="Tudzynski B."/>
            <person name="Tudzynski P."/>
            <person name="Wincker P."/>
            <person name="Andrew M."/>
            <person name="Anthouard V."/>
            <person name="Beever R.E."/>
            <person name="Beffa R."/>
            <person name="Benoit I."/>
            <person name="Bouzid O."/>
            <person name="Brault B."/>
            <person name="Chen Z."/>
            <person name="Choquer M."/>
            <person name="Collemare J."/>
            <person name="Cotton P."/>
            <person name="Danchin E.G."/>
            <person name="Da Silva C."/>
            <person name="Gautier A."/>
            <person name="Giraud C."/>
            <person name="Giraud T."/>
            <person name="Gonzalez C."/>
            <person name="Grossetete S."/>
            <person name="Guldener U."/>
            <person name="Henrissat B."/>
            <person name="Howlett B.J."/>
            <person name="Kodira C."/>
            <person name="Kretschmer M."/>
            <person name="Lappartient A."/>
            <person name="Leroch M."/>
            <person name="Levis C."/>
            <person name="Mauceli E."/>
            <person name="Neuveglise C."/>
            <person name="Oeser B."/>
            <person name="Pearson M."/>
            <person name="Poulain J."/>
            <person name="Poussereau N."/>
            <person name="Quesneville H."/>
            <person name="Rascle C."/>
            <person name="Schumacher J."/>
            <person name="Segurens B."/>
            <person name="Sexton A."/>
            <person name="Silva E."/>
            <person name="Sirven C."/>
            <person name="Soanes D.M."/>
            <person name="Talbot N.J."/>
            <person name="Templeton M."/>
            <person name="Yandava C."/>
            <person name="Yarden O."/>
            <person name="Zeng Q."/>
            <person name="Rollins J.A."/>
            <person name="Lebrun M.H."/>
            <person name="Dickman M."/>
        </authorList>
    </citation>
    <scope>NUCLEOTIDE SEQUENCE [LARGE SCALE GENOMIC DNA]</scope>
    <source>
        <strain evidence="10">ATCC 18683 / 1980 / Ss-1</strain>
    </source>
</reference>
<dbReference type="Pfam" id="PF24883">
    <property type="entry name" value="NPHP3_N"/>
    <property type="match status" value="1"/>
</dbReference>
<dbReference type="InterPro" id="IPR029058">
    <property type="entry name" value="AB_hydrolase_fold"/>
</dbReference>
<accession>A7EPC0</accession>
<dbReference type="GO" id="GO:0005739">
    <property type="term" value="C:mitochondrion"/>
    <property type="evidence" value="ECO:0007669"/>
    <property type="project" value="UniProtKB-SubCell"/>
</dbReference>
<dbReference type="eggNOG" id="KOG2029">
    <property type="taxonomic scope" value="Eukaryota"/>
</dbReference>
<organism evidence="9 10">
    <name type="scientific">Sclerotinia sclerotiorum (strain ATCC 18683 / 1980 / Ss-1)</name>
    <name type="common">White mold</name>
    <name type="synonym">Whetzelinia sclerotiorum</name>
    <dbReference type="NCBI Taxonomy" id="665079"/>
    <lineage>
        <taxon>Eukaryota</taxon>
        <taxon>Fungi</taxon>
        <taxon>Dikarya</taxon>
        <taxon>Ascomycota</taxon>
        <taxon>Pezizomycotina</taxon>
        <taxon>Leotiomycetes</taxon>
        <taxon>Helotiales</taxon>
        <taxon>Sclerotiniaceae</taxon>
        <taxon>Sclerotinia</taxon>
    </lineage>
</organism>
<evidence type="ECO:0000256" key="1">
    <source>
        <dbReference type="ARBA" id="ARBA00004173"/>
    </source>
</evidence>
<evidence type="ECO:0000256" key="6">
    <source>
        <dbReference type="ARBA" id="ARBA00023128"/>
    </source>
</evidence>
<dbReference type="InterPro" id="IPR052374">
    <property type="entry name" value="SERAC1"/>
</dbReference>
<proteinExistence type="predicted"/>
<evidence type="ECO:0000256" key="2">
    <source>
        <dbReference type="ARBA" id="ARBA00004240"/>
    </source>
</evidence>
<dbReference type="AlphaFoldDB" id="A7EPC0"/>
<evidence type="ECO:0000256" key="7">
    <source>
        <dbReference type="ARBA" id="ARBA00023136"/>
    </source>
</evidence>
<dbReference type="KEGG" id="ssl:SS1G_07169"/>
<dbReference type="GeneID" id="5488183"/>
<dbReference type="EMBL" id="CH476629">
    <property type="protein sequence ID" value="EDO04686.1"/>
    <property type="molecule type" value="Genomic_DNA"/>
</dbReference>
<dbReference type="GO" id="GO:0005783">
    <property type="term" value="C:endoplasmic reticulum"/>
    <property type="evidence" value="ECO:0007669"/>
    <property type="project" value="UniProtKB-SubCell"/>
</dbReference>
<evidence type="ECO:0000313" key="10">
    <source>
        <dbReference type="Proteomes" id="UP000001312"/>
    </source>
</evidence>
<dbReference type="Gene3D" id="3.40.50.1820">
    <property type="entry name" value="alpha/beta hydrolase"/>
    <property type="match status" value="1"/>
</dbReference>
<evidence type="ECO:0000256" key="5">
    <source>
        <dbReference type="ARBA" id="ARBA00022824"/>
    </source>
</evidence>
<dbReference type="InterPro" id="IPR056884">
    <property type="entry name" value="NPHP3-like_N"/>
</dbReference>